<dbReference type="KEGG" id="der:6551148"/>
<evidence type="ECO:0000256" key="11">
    <source>
        <dbReference type="ARBA" id="ARBA00068630"/>
    </source>
</evidence>
<evidence type="ECO:0000256" key="4">
    <source>
        <dbReference type="ARBA" id="ARBA00022723"/>
    </source>
</evidence>
<dbReference type="EMBL" id="CH954180">
    <property type="protein sequence ID" value="EDV47284.1"/>
    <property type="molecule type" value="Genomic_DNA"/>
</dbReference>
<dbReference type="CDD" id="cd23023">
    <property type="entry name" value="zf-HIT_BCD1"/>
    <property type="match status" value="1"/>
</dbReference>
<evidence type="ECO:0000313" key="17">
    <source>
        <dbReference type="Proteomes" id="UP000008711"/>
    </source>
</evidence>
<dbReference type="PhylomeDB" id="B3NXB2"/>
<feature type="domain" description="HIT-type" evidence="15">
    <location>
        <begin position="17"/>
        <end position="51"/>
    </location>
</feature>
<evidence type="ECO:0000256" key="3">
    <source>
        <dbReference type="ARBA" id="ARBA00022553"/>
    </source>
</evidence>
<reference evidence="16 17" key="2">
    <citation type="journal article" date="2008" name="Bioinformatics">
        <title>Assembly reconciliation.</title>
        <authorList>
            <person name="Zimin A.V."/>
            <person name="Smith D.R."/>
            <person name="Sutton G."/>
            <person name="Yorke J.A."/>
        </authorList>
    </citation>
    <scope>NUCLEOTIDE SEQUENCE [LARGE SCALE GENOMIC DNA]</scope>
    <source>
        <strain evidence="16 17">TSC#14021-0224.01</strain>
    </source>
</reference>
<dbReference type="PANTHER" id="PTHR13483:SF3">
    <property type="entry name" value="BOX C_D SNORNA PROTEIN 1"/>
    <property type="match status" value="1"/>
</dbReference>
<keyword evidence="7" id="KW-0832">Ubl conjugation</keyword>
<dbReference type="InterPro" id="IPR057721">
    <property type="entry name" value="BCD1_alpha/beta"/>
</dbReference>
<evidence type="ECO:0000256" key="9">
    <source>
        <dbReference type="ARBA" id="ARBA00049654"/>
    </source>
</evidence>
<protein>
    <recommendedName>
        <fullName evidence="11">Box C/D snoRNA protein 1</fullName>
    </recommendedName>
    <alternativeName>
        <fullName evidence="12">Zinc finger HIT domain-containing protein 6</fullName>
    </alternativeName>
</protein>
<keyword evidence="1" id="KW-1017">Isopeptide bond</keyword>
<comment type="similarity">
    <text evidence="9">Belongs to the BCD1 family.</text>
</comment>
<dbReference type="GO" id="GO:0048254">
    <property type="term" value="P:snoRNA localization"/>
    <property type="evidence" value="ECO:0007669"/>
    <property type="project" value="TreeGrafter"/>
</dbReference>
<keyword evidence="4" id="KW-0479">Metal-binding</keyword>
<evidence type="ECO:0000256" key="8">
    <source>
        <dbReference type="ARBA" id="ARBA00049598"/>
    </source>
</evidence>
<keyword evidence="6" id="KW-0862">Zinc</keyword>
<dbReference type="GO" id="GO:0070761">
    <property type="term" value="C:pre-snoRNP complex"/>
    <property type="evidence" value="ECO:0007669"/>
    <property type="project" value="TreeGrafter"/>
</dbReference>
<dbReference type="HOGENOM" id="CLU_025524_2_1_1"/>
<dbReference type="GO" id="GO:0000492">
    <property type="term" value="P:box C/D snoRNP assembly"/>
    <property type="evidence" value="ECO:0007669"/>
    <property type="project" value="TreeGrafter"/>
</dbReference>
<evidence type="ECO:0000256" key="6">
    <source>
        <dbReference type="ARBA" id="ARBA00022833"/>
    </source>
</evidence>
<dbReference type="Pfam" id="PF25790">
    <property type="entry name" value="BCD1"/>
    <property type="match status" value="1"/>
</dbReference>
<dbReference type="FunFam" id="3.30.60.190:FF:000001">
    <property type="entry name" value="box C/D snoRNA protein 1"/>
    <property type="match status" value="1"/>
</dbReference>
<dbReference type="eggNOG" id="KOG2858">
    <property type="taxonomic scope" value="Eukaryota"/>
</dbReference>
<dbReference type="SUPFAM" id="SSF144232">
    <property type="entry name" value="HIT/MYND zinc finger-like"/>
    <property type="match status" value="1"/>
</dbReference>
<reference evidence="16 17" key="1">
    <citation type="journal article" date="2007" name="Nature">
        <title>Evolution of genes and genomes on the Drosophila phylogeny.</title>
        <authorList>
            <consortium name="Drosophila 12 Genomes Consortium"/>
            <person name="Clark A.G."/>
            <person name="Eisen M.B."/>
            <person name="Smith D.R."/>
            <person name="Bergman C.M."/>
            <person name="Oliver B."/>
            <person name="Markow T.A."/>
            <person name="Kaufman T.C."/>
            <person name="Kellis M."/>
            <person name="Gelbart W."/>
            <person name="Iyer V.N."/>
            <person name="Pollard D.A."/>
            <person name="Sackton T.B."/>
            <person name="Larracuente A.M."/>
            <person name="Singh N.D."/>
            <person name="Abad J.P."/>
            <person name="Abt D.N."/>
            <person name="Adryan B."/>
            <person name="Aguade M."/>
            <person name="Akashi H."/>
            <person name="Anderson W.W."/>
            <person name="Aquadro C.F."/>
            <person name="Ardell D.H."/>
            <person name="Arguello R."/>
            <person name="Artieri C.G."/>
            <person name="Barbash D.A."/>
            <person name="Barker D."/>
            <person name="Barsanti P."/>
            <person name="Batterham P."/>
            <person name="Batzoglou S."/>
            <person name="Begun D."/>
            <person name="Bhutkar A."/>
            <person name="Blanco E."/>
            <person name="Bosak S.A."/>
            <person name="Bradley R.K."/>
            <person name="Brand A.D."/>
            <person name="Brent M.R."/>
            <person name="Brooks A.N."/>
            <person name="Brown R.H."/>
            <person name="Butlin R.K."/>
            <person name="Caggese C."/>
            <person name="Calvi B.R."/>
            <person name="Bernardo de Carvalho A."/>
            <person name="Caspi A."/>
            <person name="Castrezana S."/>
            <person name="Celniker S.E."/>
            <person name="Chang J.L."/>
            <person name="Chapple C."/>
            <person name="Chatterji S."/>
            <person name="Chinwalla A."/>
            <person name="Civetta A."/>
            <person name="Clifton S.W."/>
            <person name="Comeron J.M."/>
            <person name="Costello J.C."/>
            <person name="Coyne J.A."/>
            <person name="Daub J."/>
            <person name="David R.G."/>
            <person name="Delcher A.L."/>
            <person name="Delehaunty K."/>
            <person name="Do C.B."/>
            <person name="Ebling H."/>
            <person name="Edwards K."/>
            <person name="Eickbush T."/>
            <person name="Evans J.D."/>
            <person name="Filipski A."/>
            <person name="Findeiss S."/>
            <person name="Freyhult E."/>
            <person name="Fulton L."/>
            <person name="Fulton R."/>
            <person name="Garcia A.C."/>
            <person name="Gardiner A."/>
            <person name="Garfield D.A."/>
            <person name="Garvin B.E."/>
            <person name="Gibson G."/>
            <person name="Gilbert D."/>
            <person name="Gnerre S."/>
            <person name="Godfrey J."/>
            <person name="Good R."/>
            <person name="Gotea V."/>
            <person name="Gravely B."/>
            <person name="Greenberg A.J."/>
            <person name="Griffiths-Jones S."/>
            <person name="Gross S."/>
            <person name="Guigo R."/>
            <person name="Gustafson E.A."/>
            <person name="Haerty W."/>
            <person name="Hahn M.W."/>
            <person name="Halligan D.L."/>
            <person name="Halpern A.L."/>
            <person name="Halter G.M."/>
            <person name="Han M.V."/>
            <person name="Heger A."/>
            <person name="Hillier L."/>
            <person name="Hinrichs A.S."/>
            <person name="Holmes I."/>
            <person name="Hoskins R.A."/>
            <person name="Hubisz M.J."/>
            <person name="Hultmark D."/>
            <person name="Huntley M.A."/>
            <person name="Jaffe D.B."/>
            <person name="Jagadeeshan S."/>
            <person name="Jeck W.R."/>
            <person name="Johnson J."/>
            <person name="Jones C.D."/>
            <person name="Jordan W.C."/>
            <person name="Karpen G.H."/>
            <person name="Kataoka E."/>
            <person name="Keightley P.D."/>
            <person name="Kheradpour P."/>
            <person name="Kirkness E.F."/>
            <person name="Koerich L.B."/>
            <person name="Kristiansen K."/>
            <person name="Kudrna D."/>
            <person name="Kulathinal R.J."/>
            <person name="Kumar S."/>
            <person name="Kwok R."/>
            <person name="Lander E."/>
            <person name="Langley C.H."/>
            <person name="Lapoint R."/>
            <person name="Lazzaro B.P."/>
            <person name="Lee S.J."/>
            <person name="Levesque L."/>
            <person name="Li R."/>
            <person name="Lin C.F."/>
            <person name="Lin M.F."/>
            <person name="Lindblad-Toh K."/>
            <person name="Llopart A."/>
            <person name="Long M."/>
            <person name="Low L."/>
            <person name="Lozovsky E."/>
            <person name="Lu J."/>
            <person name="Luo M."/>
            <person name="Machado C.A."/>
            <person name="Makalowski W."/>
            <person name="Marzo M."/>
            <person name="Matsuda M."/>
            <person name="Matzkin L."/>
            <person name="McAllister B."/>
            <person name="McBride C.S."/>
            <person name="McKernan B."/>
            <person name="McKernan K."/>
            <person name="Mendez-Lago M."/>
            <person name="Minx P."/>
            <person name="Mollenhauer M.U."/>
            <person name="Montooth K."/>
            <person name="Mount S.M."/>
            <person name="Mu X."/>
            <person name="Myers E."/>
            <person name="Negre B."/>
            <person name="Newfeld S."/>
            <person name="Nielsen R."/>
            <person name="Noor M.A."/>
            <person name="O'Grady P."/>
            <person name="Pachter L."/>
            <person name="Papaceit M."/>
            <person name="Parisi M.J."/>
            <person name="Parisi M."/>
            <person name="Parts L."/>
            <person name="Pedersen J.S."/>
            <person name="Pesole G."/>
            <person name="Phillippy A.M."/>
            <person name="Ponting C.P."/>
            <person name="Pop M."/>
            <person name="Porcelli D."/>
            <person name="Powell J.R."/>
            <person name="Prohaska S."/>
            <person name="Pruitt K."/>
            <person name="Puig M."/>
            <person name="Quesneville H."/>
            <person name="Ram K.R."/>
            <person name="Rand D."/>
            <person name="Rasmussen M.D."/>
            <person name="Reed L.K."/>
            <person name="Reenan R."/>
            <person name="Reily A."/>
            <person name="Remington K.A."/>
            <person name="Rieger T.T."/>
            <person name="Ritchie M.G."/>
            <person name="Robin C."/>
            <person name="Rogers Y.H."/>
            <person name="Rohde C."/>
            <person name="Rozas J."/>
            <person name="Rubenfield M.J."/>
            <person name="Ruiz A."/>
            <person name="Russo S."/>
            <person name="Salzberg S.L."/>
            <person name="Sanchez-Gracia A."/>
            <person name="Saranga D.J."/>
            <person name="Sato H."/>
            <person name="Schaeffer S.W."/>
            <person name="Schatz M.C."/>
            <person name="Schlenke T."/>
            <person name="Schwartz R."/>
            <person name="Segarra C."/>
            <person name="Singh R.S."/>
            <person name="Sirot L."/>
            <person name="Sirota M."/>
            <person name="Sisneros N.B."/>
            <person name="Smith C.D."/>
            <person name="Smith T.F."/>
            <person name="Spieth J."/>
            <person name="Stage D.E."/>
            <person name="Stark A."/>
            <person name="Stephan W."/>
            <person name="Strausberg R.L."/>
            <person name="Strempel S."/>
            <person name="Sturgill D."/>
            <person name="Sutton G."/>
            <person name="Sutton G.G."/>
            <person name="Tao W."/>
            <person name="Teichmann S."/>
            <person name="Tobari Y.N."/>
            <person name="Tomimura Y."/>
            <person name="Tsolas J.M."/>
            <person name="Valente V.L."/>
            <person name="Venter E."/>
            <person name="Venter J.C."/>
            <person name="Vicario S."/>
            <person name="Vieira F.G."/>
            <person name="Vilella A.J."/>
            <person name="Villasante A."/>
            <person name="Walenz B."/>
            <person name="Wang J."/>
            <person name="Wasserman M."/>
            <person name="Watts T."/>
            <person name="Wilson D."/>
            <person name="Wilson R.K."/>
            <person name="Wing R.A."/>
            <person name="Wolfner M.F."/>
            <person name="Wong A."/>
            <person name="Wong G.K."/>
            <person name="Wu C.I."/>
            <person name="Wu G."/>
            <person name="Yamamoto D."/>
            <person name="Yang H.P."/>
            <person name="Yang S.P."/>
            <person name="Yorke J.A."/>
            <person name="Yoshida K."/>
            <person name="Zdobnov E."/>
            <person name="Zhang P."/>
            <person name="Zhang Y."/>
            <person name="Zimin A.V."/>
            <person name="Baldwin J."/>
            <person name="Abdouelleil A."/>
            <person name="Abdulkadir J."/>
            <person name="Abebe A."/>
            <person name="Abera B."/>
            <person name="Abreu J."/>
            <person name="Acer S.C."/>
            <person name="Aftuck L."/>
            <person name="Alexander A."/>
            <person name="An P."/>
            <person name="Anderson E."/>
            <person name="Anderson S."/>
            <person name="Arachi H."/>
            <person name="Azer M."/>
            <person name="Bachantsang P."/>
            <person name="Barry A."/>
            <person name="Bayul T."/>
            <person name="Berlin A."/>
            <person name="Bessette D."/>
            <person name="Bloom T."/>
            <person name="Blye J."/>
            <person name="Boguslavskiy L."/>
            <person name="Bonnet C."/>
            <person name="Boukhgalter B."/>
            <person name="Bourzgui I."/>
            <person name="Brown A."/>
            <person name="Cahill P."/>
            <person name="Channer S."/>
            <person name="Cheshatsang Y."/>
            <person name="Chuda L."/>
            <person name="Citroen M."/>
            <person name="Collymore A."/>
            <person name="Cooke P."/>
            <person name="Costello M."/>
            <person name="D'Aco K."/>
            <person name="Daza R."/>
            <person name="De Haan G."/>
            <person name="DeGray S."/>
            <person name="DeMaso C."/>
            <person name="Dhargay N."/>
            <person name="Dooley K."/>
            <person name="Dooley E."/>
            <person name="Doricent M."/>
            <person name="Dorje P."/>
            <person name="Dorjee K."/>
            <person name="Dupes A."/>
            <person name="Elong R."/>
            <person name="Falk J."/>
            <person name="Farina A."/>
            <person name="Faro S."/>
            <person name="Ferguson D."/>
            <person name="Fisher S."/>
            <person name="Foley C.D."/>
            <person name="Franke A."/>
            <person name="Friedrich D."/>
            <person name="Gadbois L."/>
            <person name="Gearin G."/>
            <person name="Gearin C.R."/>
            <person name="Giannoukos G."/>
            <person name="Goode T."/>
            <person name="Graham J."/>
            <person name="Grandbois E."/>
            <person name="Grewal S."/>
            <person name="Gyaltsen K."/>
            <person name="Hafez N."/>
            <person name="Hagos B."/>
            <person name="Hall J."/>
            <person name="Henson C."/>
            <person name="Hollinger A."/>
            <person name="Honan T."/>
            <person name="Huard M.D."/>
            <person name="Hughes L."/>
            <person name="Hurhula B."/>
            <person name="Husby M.E."/>
            <person name="Kamat A."/>
            <person name="Kanga B."/>
            <person name="Kashin S."/>
            <person name="Khazanovich D."/>
            <person name="Kisner P."/>
            <person name="Lance K."/>
            <person name="Lara M."/>
            <person name="Lee W."/>
            <person name="Lennon N."/>
            <person name="Letendre F."/>
            <person name="LeVine R."/>
            <person name="Lipovsky A."/>
            <person name="Liu X."/>
            <person name="Liu J."/>
            <person name="Liu S."/>
            <person name="Lokyitsang T."/>
            <person name="Lokyitsang Y."/>
            <person name="Lubonja R."/>
            <person name="Lui A."/>
            <person name="MacDonald P."/>
            <person name="Magnisalis V."/>
            <person name="Maru K."/>
            <person name="Matthews C."/>
            <person name="McCusker W."/>
            <person name="McDonough S."/>
            <person name="Mehta T."/>
            <person name="Meldrim J."/>
            <person name="Meneus L."/>
            <person name="Mihai O."/>
            <person name="Mihalev A."/>
            <person name="Mihova T."/>
            <person name="Mittelman R."/>
            <person name="Mlenga V."/>
            <person name="Montmayeur A."/>
            <person name="Mulrain L."/>
            <person name="Navidi A."/>
            <person name="Naylor J."/>
            <person name="Negash T."/>
            <person name="Nguyen T."/>
            <person name="Nguyen N."/>
            <person name="Nicol R."/>
            <person name="Norbu C."/>
            <person name="Norbu N."/>
            <person name="Novod N."/>
            <person name="O'Neill B."/>
            <person name="Osman S."/>
            <person name="Markiewicz E."/>
            <person name="Oyono O.L."/>
            <person name="Patti C."/>
            <person name="Phunkhang P."/>
            <person name="Pierre F."/>
            <person name="Priest M."/>
            <person name="Raghuraman S."/>
            <person name="Rege F."/>
            <person name="Reyes R."/>
            <person name="Rise C."/>
            <person name="Rogov P."/>
            <person name="Ross K."/>
            <person name="Ryan E."/>
            <person name="Settipalli S."/>
            <person name="Shea T."/>
            <person name="Sherpa N."/>
            <person name="Shi L."/>
            <person name="Shih D."/>
            <person name="Sparrow T."/>
            <person name="Spaulding J."/>
            <person name="Stalker J."/>
            <person name="Stange-Thomann N."/>
            <person name="Stavropoulos S."/>
            <person name="Stone C."/>
            <person name="Strader C."/>
            <person name="Tesfaye S."/>
            <person name="Thomson T."/>
            <person name="Thoulutsang Y."/>
            <person name="Thoulutsang D."/>
            <person name="Topham K."/>
            <person name="Topping I."/>
            <person name="Tsamla T."/>
            <person name="Vassiliev H."/>
            <person name="Vo A."/>
            <person name="Wangchuk T."/>
            <person name="Wangdi T."/>
            <person name="Weiand M."/>
            <person name="Wilkinson J."/>
            <person name="Wilson A."/>
            <person name="Yadav S."/>
            <person name="Young G."/>
            <person name="Yu Q."/>
            <person name="Zembek L."/>
            <person name="Zhong D."/>
            <person name="Zimmer A."/>
            <person name="Zwirko Z."/>
            <person name="Jaffe D.B."/>
            <person name="Alvarez P."/>
            <person name="Brockman W."/>
            <person name="Butler J."/>
            <person name="Chin C."/>
            <person name="Gnerre S."/>
            <person name="Grabherr M."/>
            <person name="Kleber M."/>
            <person name="Mauceli E."/>
            <person name="MacCallum I."/>
        </authorList>
    </citation>
    <scope>NUCLEOTIDE SEQUENCE [LARGE SCALE GENOMIC DNA]</scope>
    <source>
        <strain evidence="16 17">TSC#14021-0224.01</strain>
    </source>
</reference>
<dbReference type="PROSITE" id="PS51083">
    <property type="entry name" value="ZF_HIT"/>
    <property type="match status" value="1"/>
</dbReference>
<dbReference type="InterPro" id="IPR051639">
    <property type="entry name" value="BCD1"/>
</dbReference>
<keyword evidence="2" id="KW-0690">Ribosome biogenesis</keyword>
<dbReference type="Pfam" id="PF04438">
    <property type="entry name" value="zf-HIT"/>
    <property type="match status" value="1"/>
</dbReference>
<dbReference type="GO" id="GO:0005634">
    <property type="term" value="C:nucleus"/>
    <property type="evidence" value="ECO:0007669"/>
    <property type="project" value="TreeGrafter"/>
</dbReference>
<accession>B3NXB2</accession>
<organism evidence="16 17">
    <name type="scientific">Drosophila erecta</name>
    <name type="common">Fruit fly</name>
    <dbReference type="NCBI Taxonomy" id="7220"/>
    <lineage>
        <taxon>Eukaryota</taxon>
        <taxon>Metazoa</taxon>
        <taxon>Ecdysozoa</taxon>
        <taxon>Arthropoda</taxon>
        <taxon>Hexapoda</taxon>
        <taxon>Insecta</taxon>
        <taxon>Pterygota</taxon>
        <taxon>Neoptera</taxon>
        <taxon>Endopterygota</taxon>
        <taxon>Diptera</taxon>
        <taxon>Brachycera</taxon>
        <taxon>Muscomorpha</taxon>
        <taxon>Ephydroidea</taxon>
        <taxon>Drosophilidae</taxon>
        <taxon>Drosophila</taxon>
        <taxon>Sophophora</taxon>
    </lineage>
</organism>
<evidence type="ECO:0000256" key="2">
    <source>
        <dbReference type="ARBA" id="ARBA00022517"/>
    </source>
</evidence>
<keyword evidence="5 13" id="KW-0863">Zinc-finger</keyword>
<comment type="function">
    <text evidence="8">Required for box C/D snoRNAs accumulation involved in snoRNA processing, snoRNA transport to the nucleolus and ribosome biogenesis.</text>
</comment>
<evidence type="ECO:0000259" key="15">
    <source>
        <dbReference type="PROSITE" id="PS51083"/>
    </source>
</evidence>
<proteinExistence type="inferred from homology"/>
<name>B3NXB2_DROER</name>
<comment type="subunit">
    <text evidence="10">Interacts with FBL, SNU13, NOP58, NUFIP1, RUVBL1, RUVBL2 and TAF9. Interacts (via HIT-type zinc finger) with the RUVBL1/RUVBL2 complex in the presence of ADP.</text>
</comment>
<feature type="region of interest" description="Disordered" evidence="14">
    <location>
        <begin position="259"/>
        <end position="296"/>
    </location>
</feature>
<evidence type="ECO:0000256" key="12">
    <source>
        <dbReference type="ARBA" id="ARBA00077531"/>
    </source>
</evidence>
<gene>
    <name evidence="16" type="primary">Dere\GG19545</name>
    <name evidence="16" type="synonym">dere_GLEANR_4280</name>
    <name evidence="16" type="synonym">GG19545</name>
    <name evidence="16" type="ORF">Dere_GG19545</name>
</gene>
<evidence type="ECO:0000256" key="5">
    <source>
        <dbReference type="ARBA" id="ARBA00022771"/>
    </source>
</evidence>
<evidence type="ECO:0000256" key="10">
    <source>
        <dbReference type="ARBA" id="ARBA00061949"/>
    </source>
</evidence>
<evidence type="ECO:0000313" key="16">
    <source>
        <dbReference type="EMBL" id="EDV47284.1"/>
    </source>
</evidence>
<dbReference type="OMA" id="YWRVEWL"/>
<keyword evidence="17" id="KW-1185">Reference proteome</keyword>
<dbReference type="PANTHER" id="PTHR13483">
    <property type="entry name" value="BOX C_D SNORNA PROTEIN 1-RELATED"/>
    <property type="match status" value="1"/>
</dbReference>
<dbReference type="GO" id="GO:0008270">
    <property type="term" value="F:zinc ion binding"/>
    <property type="evidence" value="ECO:0007669"/>
    <property type="project" value="UniProtKB-UniRule"/>
</dbReference>
<dbReference type="Gene3D" id="3.30.60.190">
    <property type="match status" value="1"/>
</dbReference>
<evidence type="ECO:0000256" key="7">
    <source>
        <dbReference type="ARBA" id="ARBA00022843"/>
    </source>
</evidence>
<dbReference type="GO" id="GO:0000463">
    <property type="term" value="P:maturation of LSU-rRNA from tricistronic rRNA transcript (SSU-rRNA, 5.8S rRNA, LSU-rRNA)"/>
    <property type="evidence" value="ECO:0007669"/>
    <property type="project" value="TreeGrafter"/>
</dbReference>
<dbReference type="Proteomes" id="UP000008711">
    <property type="component" value="Unassembled WGS sequence"/>
</dbReference>
<feature type="compositionally biased region" description="Acidic residues" evidence="14">
    <location>
        <begin position="269"/>
        <end position="280"/>
    </location>
</feature>
<evidence type="ECO:0000256" key="1">
    <source>
        <dbReference type="ARBA" id="ARBA00022499"/>
    </source>
</evidence>
<keyword evidence="3" id="KW-0597">Phosphoprotein</keyword>
<dbReference type="OrthoDB" id="272357at2759"/>
<dbReference type="InterPro" id="IPR007529">
    <property type="entry name" value="Znf_HIT"/>
</dbReference>
<evidence type="ECO:0000256" key="14">
    <source>
        <dbReference type="SAM" id="MobiDB-lite"/>
    </source>
</evidence>
<sequence>MADGTSTKTSTMRLGMCEVCAGNEARYACPKCEVKTCSLPCVQIHKKELNCDGQRDRTKFVPLSEMTSREFMSDYCFLEECTRYAENRKTDPCKRFTHDQRNLPVAQHRMRMAAKKRNINLRLQLANFSRHKENTTYLNWKQERFYWRVEWLFANIPPEASLPCDVARFVDERCDEEVTLADLAVKYVDLQQETARDQRKLLANHQTAGIGQLSFWLRAEGVRRSCTRCYLLEATKTLGENLAGRTIVEFPTIFVTHEPKPPGGYEAIDSSDELEEEQEESPMTKPGASSKAIAEDLDDSHDVYHDLAAAFPGEDASETEDDDEFEALYRERVEGIQDYGLH</sequence>
<dbReference type="AlphaFoldDB" id="B3NXB2"/>
<evidence type="ECO:0000256" key="13">
    <source>
        <dbReference type="PROSITE-ProRule" id="PRU00453"/>
    </source>
</evidence>